<dbReference type="PANTHER" id="PTHR43570">
    <property type="entry name" value="ALDEHYDE DEHYDROGENASE"/>
    <property type="match status" value="1"/>
</dbReference>
<protein>
    <recommendedName>
        <fullName evidence="3">Aldehyde dehydrogenase domain-containing protein</fullName>
    </recommendedName>
</protein>
<dbReference type="InterPro" id="IPR016163">
    <property type="entry name" value="Ald_DH_C"/>
</dbReference>
<name>A0A4S4KZG1_9AGAM</name>
<dbReference type="InterPro" id="IPR012394">
    <property type="entry name" value="Aldehyde_DH_NAD(P)"/>
</dbReference>
<dbReference type="GO" id="GO:0004029">
    <property type="term" value="F:aldehyde dehydrogenase (NAD+) activity"/>
    <property type="evidence" value="ECO:0007669"/>
    <property type="project" value="TreeGrafter"/>
</dbReference>
<evidence type="ECO:0000256" key="2">
    <source>
        <dbReference type="ARBA" id="ARBA00023002"/>
    </source>
</evidence>
<feature type="domain" description="Aldehyde dehydrogenase" evidence="3">
    <location>
        <begin position="24"/>
        <end position="173"/>
    </location>
</feature>
<dbReference type="AlphaFoldDB" id="A0A4S4KZG1"/>
<proteinExistence type="inferred from homology"/>
<dbReference type="OrthoDB" id="440325at2759"/>
<dbReference type="GO" id="GO:0005737">
    <property type="term" value="C:cytoplasm"/>
    <property type="evidence" value="ECO:0007669"/>
    <property type="project" value="TreeGrafter"/>
</dbReference>
<keyword evidence="2" id="KW-0560">Oxidoreductase</keyword>
<accession>A0A4S4KZG1</accession>
<dbReference type="SUPFAM" id="SSF53720">
    <property type="entry name" value="ALDH-like"/>
    <property type="match status" value="1"/>
</dbReference>
<dbReference type="Gene3D" id="3.40.309.10">
    <property type="entry name" value="Aldehyde Dehydrogenase, Chain A, domain 2"/>
    <property type="match status" value="1"/>
</dbReference>
<evidence type="ECO:0000313" key="4">
    <source>
        <dbReference type="EMBL" id="THH03861.1"/>
    </source>
</evidence>
<dbReference type="PANTHER" id="PTHR43570:SF16">
    <property type="entry name" value="ALDEHYDE DEHYDROGENASE TYPE III, ISOFORM Q"/>
    <property type="match status" value="1"/>
</dbReference>
<dbReference type="Pfam" id="PF00171">
    <property type="entry name" value="Aldedh"/>
    <property type="match status" value="1"/>
</dbReference>
<dbReference type="InterPro" id="IPR015590">
    <property type="entry name" value="Aldehyde_DH_dom"/>
</dbReference>
<organism evidence="4 5">
    <name type="scientific">Phellinidium pouzarii</name>
    <dbReference type="NCBI Taxonomy" id="167371"/>
    <lineage>
        <taxon>Eukaryota</taxon>
        <taxon>Fungi</taxon>
        <taxon>Dikarya</taxon>
        <taxon>Basidiomycota</taxon>
        <taxon>Agaricomycotina</taxon>
        <taxon>Agaricomycetes</taxon>
        <taxon>Hymenochaetales</taxon>
        <taxon>Hymenochaetaceae</taxon>
        <taxon>Phellinidium</taxon>
    </lineage>
</organism>
<feature type="non-terminal residue" evidence="4">
    <location>
        <position position="1"/>
    </location>
</feature>
<dbReference type="GO" id="GO:0006081">
    <property type="term" value="P:aldehyde metabolic process"/>
    <property type="evidence" value="ECO:0007669"/>
    <property type="project" value="InterPro"/>
</dbReference>
<comment type="caution">
    <text evidence="4">The sequence shown here is derived from an EMBL/GenBank/DDBJ whole genome shotgun (WGS) entry which is preliminary data.</text>
</comment>
<keyword evidence="5" id="KW-1185">Reference proteome</keyword>
<gene>
    <name evidence="4" type="ORF">EW145_g5944</name>
</gene>
<dbReference type="InterPro" id="IPR016162">
    <property type="entry name" value="Ald_DH_N"/>
</dbReference>
<dbReference type="EMBL" id="SGPK01000402">
    <property type="protein sequence ID" value="THH03861.1"/>
    <property type="molecule type" value="Genomic_DNA"/>
</dbReference>
<evidence type="ECO:0000259" key="3">
    <source>
        <dbReference type="Pfam" id="PF00171"/>
    </source>
</evidence>
<dbReference type="Proteomes" id="UP000308199">
    <property type="component" value="Unassembled WGS sequence"/>
</dbReference>
<evidence type="ECO:0000313" key="5">
    <source>
        <dbReference type="Proteomes" id="UP000308199"/>
    </source>
</evidence>
<reference evidence="4 5" key="1">
    <citation type="submission" date="2019-02" db="EMBL/GenBank/DDBJ databases">
        <title>Genome sequencing of the rare red list fungi Phellinidium pouzarii.</title>
        <authorList>
            <person name="Buettner E."/>
            <person name="Kellner H."/>
        </authorList>
    </citation>
    <scope>NUCLEOTIDE SEQUENCE [LARGE SCALE GENOMIC DNA]</scope>
    <source>
        <strain evidence="4 5">DSM 108285</strain>
    </source>
</reference>
<comment type="similarity">
    <text evidence="1">Belongs to the aldehyde dehydrogenase family.</text>
</comment>
<dbReference type="Gene3D" id="3.40.605.10">
    <property type="entry name" value="Aldehyde Dehydrogenase, Chain A, domain 1"/>
    <property type="match status" value="1"/>
</dbReference>
<dbReference type="InterPro" id="IPR016161">
    <property type="entry name" value="Ald_DH/histidinol_DH"/>
</dbReference>
<sequence>AFVEALKEVYAERYPEEEGGAMGSRSYGRIVNRMHFDRLVGMMRRSKGKVVIGGETDEDRLKIGLTVVVDVEGDDALMEDELFGPVLPIVSVQDIDEAIDFVNARDHPLSFYAFTDRPEVKQKLIDETLSGSIIFNDTFDQLAVYELPFSGVGESGYGYQVLRYGFDGFTHLRSSVDLPKELETALRPRYAPYTEETTAFMAANAYLPIPALEQTPELAHL</sequence>
<evidence type="ECO:0000256" key="1">
    <source>
        <dbReference type="ARBA" id="ARBA00009986"/>
    </source>
</evidence>